<keyword evidence="2" id="KW-1185">Reference proteome</keyword>
<name>A0ABV0C1C3_9SPHI</name>
<sequence>MFNIQFLTKFEREVENKLGRSNIMGTQEYLLDKAEKQGIEKGIAKGRLEERAKLKVEKQKAEHEKAIAVALEFKKMGLPLADIAKGTGLSIEEVEKI</sequence>
<dbReference type="Proteomes" id="UP001409291">
    <property type="component" value="Unassembled WGS sequence"/>
</dbReference>
<comment type="caution">
    <text evidence="1">The sequence shown here is derived from an EMBL/GenBank/DDBJ whole genome shotgun (WGS) entry which is preliminary data.</text>
</comment>
<evidence type="ECO:0000313" key="1">
    <source>
        <dbReference type="EMBL" id="MEN5380820.1"/>
    </source>
</evidence>
<dbReference type="RefSeq" id="WP_346583779.1">
    <property type="nucleotide sequence ID" value="NZ_JBDJLH010000003.1"/>
</dbReference>
<evidence type="ECO:0008006" key="3">
    <source>
        <dbReference type="Google" id="ProtNLM"/>
    </source>
</evidence>
<dbReference type="EMBL" id="JBDJNQ010000049">
    <property type="protein sequence ID" value="MEN5380820.1"/>
    <property type="molecule type" value="Genomic_DNA"/>
</dbReference>
<proteinExistence type="predicted"/>
<gene>
    <name evidence="1" type="ORF">ABE541_26410</name>
</gene>
<protein>
    <recommendedName>
        <fullName evidence="3">Transposase/invertase (TIGR01784 family)</fullName>
    </recommendedName>
</protein>
<organism evidence="1 2">
    <name type="scientific">Sphingobacterium kitahiroshimense</name>
    <dbReference type="NCBI Taxonomy" id="470446"/>
    <lineage>
        <taxon>Bacteria</taxon>
        <taxon>Pseudomonadati</taxon>
        <taxon>Bacteroidota</taxon>
        <taxon>Sphingobacteriia</taxon>
        <taxon>Sphingobacteriales</taxon>
        <taxon>Sphingobacteriaceae</taxon>
        <taxon>Sphingobacterium</taxon>
    </lineage>
</organism>
<accession>A0ABV0C1C3</accession>
<evidence type="ECO:0000313" key="2">
    <source>
        <dbReference type="Proteomes" id="UP001409291"/>
    </source>
</evidence>
<reference evidence="1 2" key="1">
    <citation type="submission" date="2024-04" db="EMBL/GenBank/DDBJ databases">
        <title>WGS of bacteria from Torrens River.</title>
        <authorList>
            <person name="Wyrsch E.R."/>
            <person name="Drigo B."/>
        </authorList>
    </citation>
    <scope>NUCLEOTIDE SEQUENCE [LARGE SCALE GENOMIC DNA]</scope>
    <source>
        <strain evidence="1 2">TWI391</strain>
    </source>
</reference>